<dbReference type="OrthoDB" id="2192440at2"/>
<comment type="caution">
    <text evidence="1">The sequence shown here is derived from an EMBL/GenBank/DDBJ whole genome shotgun (WGS) entry which is preliminary data.</text>
</comment>
<proteinExistence type="predicted"/>
<accession>A0A1E5HDD1</accession>
<organism evidence="1 2">
    <name type="scientific">Enterococcus ureilyticus</name>
    <dbReference type="NCBI Taxonomy" id="1131292"/>
    <lineage>
        <taxon>Bacteria</taxon>
        <taxon>Bacillati</taxon>
        <taxon>Bacillota</taxon>
        <taxon>Bacilli</taxon>
        <taxon>Lactobacillales</taxon>
        <taxon>Enterococcaceae</taxon>
        <taxon>Enterococcus</taxon>
    </lineage>
</organism>
<dbReference type="AlphaFoldDB" id="A0A1E5HDD1"/>
<dbReference type="PROSITE" id="PS51257">
    <property type="entry name" value="PROKAR_LIPOPROTEIN"/>
    <property type="match status" value="1"/>
</dbReference>
<name>A0A1E5HDD1_9ENTE</name>
<dbReference type="EMBL" id="MIKC01000009">
    <property type="protein sequence ID" value="OEG22952.1"/>
    <property type="molecule type" value="Genomic_DNA"/>
</dbReference>
<keyword evidence="2" id="KW-1185">Reference proteome</keyword>
<sequence>MKKTIFLILFLSVALVGCTSKQSEEVVTSKVKSLESENSTTTITTENVTDETTKVSTDSHEPNYTLQAIRKMAENSADLDTMIIGLYDTPDDYKILAEPTYEEGSYSFISGPANGEPVAYTENKEDTEKYNLTKNPKATSIKEVKQMIEDLKQELAQNE</sequence>
<gene>
    <name evidence="1" type="ORF">BCR24_13940</name>
</gene>
<dbReference type="Proteomes" id="UP000094469">
    <property type="component" value="Unassembled WGS sequence"/>
</dbReference>
<evidence type="ECO:0008006" key="3">
    <source>
        <dbReference type="Google" id="ProtNLM"/>
    </source>
</evidence>
<evidence type="ECO:0000313" key="2">
    <source>
        <dbReference type="Proteomes" id="UP000094469"/>
    </source>
</evidence>
<protein>
    <recommendedName>
        <fullName evidence="3">Lipoprotein</fullName>
    </recommendedName>
</protein>
<reference evidence="2" key="1">
    <citation type="submission" date="2016-09" db="EMBL/GenBank/DDBJ databases">
        <authorList>
            <person name="Gulvik C.A."/>
        </authorList>
    </citation>
    <scope>NUCLEOTIDE SEQUENCE [LARGE SCALE GENOMIC DNA]</scope>
    <source>
        <strain evidence="2">LMG 26676</strain>
    </source>
</reference>
<dbReference type="RefSeq" id="WP_069639599.1">
    <property type="nucleotide sequence ID" value="NZ_JAFBEZ010000017.1"/>
</dbReference>
<evidence type="ECO:0000313" key="1">
    <source>
        <dbReference type="EMBL" id="OEG22952.1"/>
    </source>
</evidence>